<dbReference type="PROSITE" id="PS51257">
    <property type="entry name" value="PROKAR_LIPOPROTEIN"/>
    <property type="match status" value="1"/>
</dbReference>
<dbReference type="InterPro" id="IPR036188">
    <property type="entry name" value="FAD/NAD-bd_sf"/>
</dbReference>
<keyword evidence="1" id="KW-0472">Membrane</keyword>
<dbReference type="Pfam" id="PF13450">
    <property type="entry name" value="NAD_binding_8"/>
    <property type="match status" value="1"/>
</dbReference>
<evidence type="ECO:0000313" key="2">
    <source>
        <dbReference type="EMBL" id="KPQ43257.1"/>
    </source>
</evidence>
<organism evidence="2 3">
    <name type="scientific">Candidatus Methanoperedens nitratireducens</name>
    <dbReference type="NCBI Taxonomy" id="1392998"/>
    <lineage>
        <taxon>Archaea</taxon>
        <taxon>Methanobacteriati</taxon>
        <taxon>Methanobacteriota</taxon>
        <taxon>Stenosarchaea group</taxon>
        <taxon>Methanomicrobia</taxon>
        <taxon>Methanosarcinales</taxon>
        <taxon>ANME-2 cluster</taxon>
        <taxon>Candidatus Methanoperedentaceae</taxon>
        <taxon>Candidatus Methanoperedens</taxon>
    </lineage>
</organism>
<keyword evidence="1" id="KW-1133">Transmembrane helix</keyword>
<dbReference type="EMBL" id="LKCM01000167">
    <property type="protein sequence ID" value="KPQ43257.1"/>
    <property type="molecule type" value="Genomic_DNA"/>
</dbReference>
<feature type="transmembrane region" description="Helical" evidence="1">
    <location>
        <begin position="56"/>
        <end position="78"/>
    </location>
</feature>
<evidence type="ECO:0000256" key="1">
    <source>
        <dbReference type="SAM" id="Phobius"/>
    </source>
</evidence>
<reference evidence="2 3" key="1">
    <citation type="submission" date="2015-09" db="EMBL/GenBank/DDBJ databases">
        <title>A metagenomics-based metabolic model of nitrate-dependent anaerobic oxidation of methane by Methanoperedens-like archaea.</title>
        <authorList>
            <person name="Arshad A."/>
            <person name="Speth D.R."/>
            <person name="De Graaf R.M."/>
            <person name="Op Den Camp H.J."/>
            <person name="Jetten M.S."/>
            <person name="Welte C.U."/>
        </authorList>
    </citation>
    <scope>NUCLEOTIDE SEQUENCE [LARGE SCALE GENOMIC DNA]</scope>
</reference>
<proteinExistence type="predicted"/>
<name>A0A0P7ZEV8_9EURY</name>
<dbReference type="Gene3D" id="3.50.50.60">
    <property type="entry name" value="FAD/NAD(P)-binding domain"/>
    <property type="match status" value="1"/>
</dbReference>
<evidence type="ECO:0000313" key="3">
    <source>
        <dbReference type="Proteomes" id="UP000050360"/>
    </source>
</evidence>
<keyword evidence="1" id="KW-0812">Transmembrane</keyword>
<dbReference type="AlphaFoldDB" id="A0A0P7ZEV8"/>
<gene>
    <name evidence="2" type="ORF">MPEBLZ_02215</name>
</gene>
<dbReference type="Proteomes" id="UP000050360">
    <property type="component" value="Unassembled WGS sequence"/>
</dbReference>
<dbReference type="SUPFAM" id="SSF51905">
    <property type="entry name" value="FAD/NAD(P)-binding domain"/>
    <property type="match status" value="1"/>
</dbReference>
<accession>A0A0P7ZEV8</accession>
<comment type="caution">
    <text evidence="2">The sequence shown here is derived from an EMBL/GenBank/DDBJ whole genome shotgun (WGS) entry which is preliminary data.</text>
</comment>
<sequence>MTNKSIIIIGAGLAGLSTGCYSQMNGYQTHIFVHHTKPGGVATCWKSKGYTIDGGIHFLMCPFRLAYYLIWHIVWGYLRLKLLF</sequence>
<protein>
    <submittedName>
        <fullName evidence="2">Uncharacterized protein</fullName>
    </submittedName>
</protein>